<dbReference type="FunFam" id="3.40.50.300:FF:002053">
    <property type="entry name" value="ABC transporter ATP-binding protein"/>
    <property type="match status" value="1"/>
</dbReference>
<dbReference type="EMBL" id="AQQV01000001">
    <property type="protein sequence ID" value="ORE89171.1"/>
    <property type="molecule type" value="Genomic_DNA"/>
</dbReference>
<dbReference type="InterPro" id="IPR017871">
    <property type="entry name" value="ABC_transporter-like_CS"/>
</dbReference>
<feature type="domain" description="ABC transporter" evidence="8">
    <location>
        <begin position="2"/>
        <end position="246"/>
    </location>
</feature>
<dbReference type="STRING" id="1317117.ATO7_04810"/>
<dbReference type="InterPro" id="IPR032781">
    <property type="entry name" value="ABC_tran_Xtn"/>
</dbReference>
<accession>A0A1Y1SIP5</accession>
<feature type="coiled-coil region" evidence="6">
    <location>
        <begin position="557"/>
        <end position="629"/>
    </location>
</feature>
<keyword evidence="10" id="KW-1185">Reference proteome</keyword>
<dbReference type="PANTHER" id="PTHR19211">
    <property type="entry name" value="ATP-BINDING TRANSPORT PROTEIN-RELATED"/>
    <property type="match status" value="1"/>
</dbReference>
<evidence type="ECO:0000256" key="5">
    <source>
        <dbReference type="ARBA" id="ARBA00069073"/>
    </source>
</evidence>
<dbReference type="Pfam" id="PF16326">
    <property type="entry name" value="ABC_tran_CTD"/>
    <property type="match status" value="1"/>
</dbReference>
<dbReference type="InterPro" id="IPR003593">
    <property type="entry name" value="AAA+_ATPase"/>
</dbReference>
<dbReference type="PANTHER" id="PTHR19211:SF14">
    <property type="entry name" value="ATP-BINDING CASSETTE SUB-FAMILY F MEMBER 1"/>
    <property type="match status" value="1"/>
</dbReference>
<gene>
    <name evidence="9" type="ORF">ATO7_04810</name>
</gene>
<organism evidence="9 10">
    <name type="scientific">Oceanococcus atlanticus</name>
    <dbReference type="NCBI Taxonomy" id="1317117"/>
    <lineage>
        <taxon>Bacteria</taxon>
        <taxon>Pseudomonadati</taxon>
        <taxon>Pseudomonadota</taxon>
        <taxon>Gammaproteobacteria</taxon>
        <taxon>Chromatiales</taxon>
        <taxon>Oceanococcaceae</taxon>
        <taxon>Oceanococcus</taxon>
    </lineage>
</organism>
<dbReference type="GO" id="GO:0003677">
    <property type="term" value="F:DNA binding"/>
    <property type="evidence" value="ECO:0007669"/>
    <property type="project" value="InterPro"/>
</dbReference>
<evidence type="ECO:0000256" key="7">
    <source>
        <dbReference type="SAM" id="MobiDB-lite"/>
    </source>
</evidence>
<dbReference type="Proteomes" id="UP000192342">
    <property type="component" value="Unassembled WGS sequence"/>
</dbReference>
<evidence type="ECO:0000256" key="3">
    <source>
        <dbReference type="ARBA" id="ARBA00022840"/>
    </source>
</evidence>
<keyword evidence="6" id="KW-0175">Coiled coil</keyword>
<name>A0A1Y1SIP5_9GAMM</name>
<dbReference type="Gene3D" id="3.40.50.300">
    <property type="entry name" value="P-loop containing nucleotide triphosphate hydrolases"/>
    <property type="match status" value="2"/>
</dbReference>
<reference evidence="9 10" key="1">
    <citation type="submission" date="2013-04" db="EMBL/GenBank/DDBJ databases">
        <title>Oceanococcus atlanticus 22II-S10r2 Genome Sequencing.</title>
        <authorList>
            <person name="Lai Q."/>
            <person name="Li G."/>
            <person name="Shao Z."/>
        </authorList>
    </citation>
    <scope>NUCLEOTIDE SEQUENCE [LARGE SCALE GENOMIC DNA]</scope>
    <source>
        <strain evidence="9 10">22II-S10r2</strain>
    </source>
</reference>
<dbReference type="AlphaFoldDB" id="A0A1Y1SIP5"/>
<dbReference type="CDD" id="cd03221">
    <property type="entry name" value="ABCF_EF-3"/>
    <property type="match status" value="2"/>
</dbReference>
<evidence type="ECO:0000313" key="10">
    <source>
        <dbReference type="Proteomes" id="UP000192342"/>
    </source>
</evidence>
<evidence type="ECO:0000256" key="2">
    <source>
        <dbReference type="ARBA" id="ARBA00022741"/>
    </source>
</evidence>
<dbReference type="FunFam" id="3.40.50.300:FF:000011">
    <property type="entry name" value="Putative ABC transporter ATP-binding component"/>
    <property type="match status" value="1"/>
</dbReference>
<comment type="caution">
    <text evidence="9">The sequence shown here is derived from an EMBL/GenBank/DDBJ whole genome shotgun (WGS) entry which is preliminary data.</text>
</comment>
<protein>
    <recommendedName>
        <fullName evidence="5">Probable ATP-binding protein YheS</fullName>
    </recommendedName>
</protein>
<proteinExistence type="inferred from homology"/>
<evidence type="ECO:0000313" key="9">
    <source>
        <dbReference type="EMBL" id="ORE89171.1"/>
    </source>
</evidence>
<dbReference type="InterPro" id="IPR003439">
    <property type="entry name" value="ABC_transporter-like_ATP-bd"/>
</dbReference>
<dbReference type="InterPro" id="IPR050611">
    <property type="entry name" value="ABCF"/>
</dbReference>
<evidence type="ECO:0000256" key="4">
    <source>
        <dbReference type="ARBA" id="ARBA00061571"/>
    </source>
</evidence>
<comment type="similarity">
    <text evidence="4">Belongs to the ABC transporter superfamily. ABCF family. YheS subfamily.</text>
</comment>
<keyword evidence="1" id="KW-0677">Repeat</keyword>
<dbReference type="SMART" id="SM00382">
    <property type="entry name" value="AAA"/>
    <property type="match status" value="2"/>
</dbReference>
<feature type="region of interest" description="Disordered" evidence="7">
    <location>
        <begin position="527"/>
        <end position="548"/>
    </location>
</feature>
<evidence type="ECO:0000259" key="8">
    <source>
        <dbReference type="PROSITE" id="PS50893"/>
    </source>
</evidence>
<dbReference type="PROSITE" id="PS00211">
    <property type="entry name" value="ABC_TRANSPORTER_1"/>
    <property type="match status" value="2"/>
</dbReference>
<dbReference type="Pfam" id="PF12848">
    <property type="entry name" value="ABC_tran_Xtn"/>
    <property type="match status" value="1"/>
</dbReference>
<dbReference type="InterPro" id="IPR032524">
    <property type="entry name" value="ABC_tran_C"/>
</dbReference>
<dbReference type="InterPro" id="IPR037118">
    <property type="entry name" value="Val-tRNA_synth_C_sf"/>
</dbReference>
<dbReference type="Pfam" id="PF00005">
    <property type="entry name" value="ABC_tran"/>
    <property type="match status" value="2"/>
</dbReference>
<keyword evidence="3" id="KW-0067">ATP-binding</keyword>
<dbReference type="GO" id="GO:0016887">
    <property type="term" value="F:ATP hydrolysis activity"/>
    <property type="evidence" value="ECO:0007669"/>
    <property type="project" value="InterPro"/>
</dbReference>
<evidence type="ECO:0000256" key="6">
    <source>
        <dbReference type="SAM" id="Coils"/>
    </source>
</evidence>
<keyword evidence="2" id="KW-0547">Nucleotide-binding</keyword>
<evidence type="ECO:0000256" key="1">
    <source>
        <dbReference type="ARBA" id="ARBA00022737"/>
    </source>
</evidence>
<dbReference type="InterPro" id="IPR027417">
    <property type="entry name" value="P-loop_NTPase"/>
</dbReference>
<dbReference type="OrthoDB" id="9808609at2"/>
<dbReference type="GO" id="GO:0005524">
    <property type="term" value="F:ATP binding"/>
    <property type="evidence" value="ECO:0007669"/>
    <property type="project" value="UniProtKB-KW"/>
</dbReference>
<feature type="domain" description="ABC transporter" evidence="8">
    <location>
        <begin position="313"/>
        <end position="531"/>
    </location>
</feature>
<dbReference type="Gene3D" id="1.10.287.380">
    <property type="entry name" value="Valyl-tRNA synthetase, C-terminal domain"/>
    <property type="match status" value="1"/>
</dbReference>
<dbReference type="RefSeq" id="WP_083561010.1">
    <property type="nucleotide sequence ID" value="NZ_AQQV01000001.1"/>
</dbReference>
<sequence length="633" mass="69917">MLNFTDITLRRGPRVLVEGLSWTVYAGQRAGITGRNGTGKSSLLEMVRGELAPDQGELNLPADLVIAYVRQDTPALACSALDYVLDGDAEWREVSGALTQAEADGAGERIAALHEHMHRIDGYTTPARAARLLNGLGFSSGDESRAVATFSGGWRMRLNLAQALMCRSDLLLLDEPTNHLDLDAVVWVQDWLTSYAGTLLVISHDRDFLDAVTTHILHLERGGARAYTGNYSSSEKQRAEQMQQQAAQFAAQQRKVAHVQSFIDRFRAKASKARQAQSRVKQLEKMQLVAPAHWDTPFDFSFAEPARLPAPLLQMEKLSAGYDGQAVLSGVNLTLAPGDRVALLGRNGAGKSTLMRTLAGAQPALGGHQFRDRHLTVGYFAQHQLDSLHLDDSPMGHMERLRKQLGRDAREQEMRDYLGGFDFHGDRVFEAIAPFSGGEKARLALALLVWQKPNLLLLDEPTNHLDLDMRHALEVALQGFEGAVVMVSHDRHLLSSCADQLLVIGQGRCAAFDGDLDDYARMLRERSRDDVVSESAGPGRVSARDQRRAAADRRAALKPLRDELKRCEREMERLEAALAKLDDALADPALYQEQPERAATLMREQGGLRKQLEVAEADWLEAAEALEQASRDD</sequence>
<dbReference type="PROSITE" id="PS50893">
    <property type="entry name" value="ABC_TRANSPORTER_2"/>
    <property type="match status" value="2"/>
</dbReference>
<dbReference type="SUPFAM" id="SSF52540">
    <property type="entry name" value="P-loop containing nucleoside triphosphate hydrolases"/>
    <property type="match status" value="2"/>
</dbReference>